<name>A0A399D2F7_9BACT</name>
<evidence type="ECO:0000313" key="10">
    <source>
        <dbReference type="Proteomes" id="UP000266441"/>
    </source>
</evidence>
<dbReference type="PROSITE" id="PS51257">
    <property type="entry name" value="PROKAR_LIPOPROTEIN"/>
    <property type="match status" value="1"/>
</dbReference>
<feature type="domain" description="SusD-like N-terminal" evidence="8">
    <location>
        <begin position="47"/>
        <end position="231"/>
    </location>
</feature>
<dbReference type="Pfam" id="PF07980">
    <property type="entry name" value="SusD_RagB"/>
    <property type="match status" value="1"/>
</dbReference>
<keyword evidence="4" id="KW-0472">Membrane</keyword>
<dbReference type="RefSeq" id="WP_119350336.1">
    <property type="nucleotide sequence ID" value="NZ_QWET01000008.1"/>
</dbReference>
<evidence type="ECO:0000256" key="4">
    <source>
        <dbReference type="ARBA" id="ARBA00023136"/>
    </source>
</evidence>
<accession>A0A399D2F7</accession>
<gene>
    <name evidence="9" type="ORF">D1164_12575</name>
</gene>
<protein>
    <submittedName>
        <fullName evidence="9">RagB/SusD family nutrient uptake outer membrane protein</fullName>
    </submittedName>
</protein>
<evidence type="ECO:0000259" key="8">
    <source>
        <dbReference type="Pfam" id="PF14322"/>
    </source>
</evidence>
<organism evidence="9 10">
    <name type="scientific">Mariniphaga sediminis</name>
    <dbReference type="NCBI Taxonomy" id="1628158"/>
    <lineage>
        <taxon>Bacteria</taxon>
        <taxon>Pseudomonadati</taxon>
        <taxon>Bacteroidota</taxon>
        <taxon>Bacteroidia</taxon>
        <taxon>Marinilabiliales</taxon>
        <taxon>Prolixibacteraceae</taxon>
        <taxon>Mariniphaga</taxon>
    </lineage>
</organism>
<comment type="similarity">
    <text evidence="2">Belongs to the SusD family.</text>
</comment>
<sequence>MKKNKNIAGLVLVLLLTFTMSCNDEFLVEEPMSFLSPQNTFKDAAGLQAAIDDAIYYVFDQVQGDGRELQFNHNMSDVTSVSKTDAQNSYADLVTYFTPYNNNQGPAGRSVESYENGYKAIKACNTVIDYIDIPDWAEGESDPERNHLLGTAYFLRAFFYMQLTMQFGNVAFPLNVVSEARQDFKVFHMQGIWDQMISDLEFAVQHVKPISQLPKGQAPNSAVRMLLAKYYMLNTEFGKAEAQMDAVINSSETQLFTDAMVDRDSVMVGNMINPYHEQGWEGSGKAKELYFPGRRTIVAADAINVLHTNYDGEPNPLATEHGTQKLTNPEGIWLMVNAPFLDGRIRESASVRTWGPNFGTKTGRAFTPDGKIGFEADQGYKGLMMLKFGRGQGFAGPTNYGEYEIWNYNGETDYQDYRHKPGNFFWMEDLVYDYEPLNGTSPYYRKNAQLFSDDGSLLCEDTIRCWYSFPLYKFWSQNYEDNVRRQHGGRAPIYILRKAEAYLLRAEARAWQENWAGMLQDVNTIRERANAKVVFNVADAQQMGIEMVFDERARELYGEEYRHDEMVRWSVIFAKTGKPYKGKTYSISGNDIEKSLSANSFYYDRQMEVNNFFRDQVPWFSYGVKYTMEPKHIWWPVYEPFLIGNVGAVLNQTTGYEGSENNIEPLTHVVQPAGVPNTDPQYAVEPPE</sequence>
<dbReference type="Proteomes" id="UP000266441">
    <property type="component" value="Unassembled WGS sequence"/>
</dbReference>
<dbReference type="OrthoDB" id="5694214at2"/>
<dbReference type="GO" id="GO:0009279">
    <property type="term" value="C:cell outer membrane"/>
    <property type="evidence" value="ECO:0007669"/>
    <property type="project" value="UniProtKB-SubCell"/>
</dbReference>
<comment type="subcellular location">
    <subcellularLocation>
        <location evidence="1">Cell outer membrane</location>
    </subcellularLocation>
</comment>
<evidence type="ECO:0000256" key="3">
    <source>
        <dbReference type="ARBA" id="ARBA00022729"/>
    </source>
</evidence>
<evidence type="ECO:0000256" key="1">
    <source>
        <dbReference type="ARBA" id="ARBA00004442"/>
    </source>
</evidence>
<evidence type="ECO:0000256" key="2">
    <source>
        <dbReference type="ARBA" id="ARBA00006275"/>
    </source>
</evidence>
<proteinExistence type="inferred from homology"/>
<dbReference type="InterPro" id="IPR011990">
    <property type="entry name" value="TPR-like_helical_dom_sf"/>
</dbReference>
<dbReference type="AlphaFoldDB" id="A0A399D2F7"/>
<feature type="chain" id="PRO_5017241812" evidence="6">
    <location>
        <begin position="24"/>
        <end position="688"/>
    </location>
</feature>
<evidence type="ECO:0000313" key="9">
    <source>
        <dbReference type="EMBL" id="RIH64871.1"/>
    </source>
</evidence>
<keyword evidence="10" id="KW-1185">Reference proteome</keyword>
<evidence type="ECO:0000259" key="7">
    <source>
        <dbReference type="Pfam" id="PF07980"/>
    </source>
</evidence>
<dbReference type="Gene3D" id="1.25.40.390">
    <property type="match status" value="1"/>
</dbReference>
<reference evidence="9 10" key="1">
    <citation type="journal article" date="2015" name="Int. J. Syst. Evol. Microbiol.">
        <title>Mariniphaga sediminis sp. nov., isolated from coastal sediment.</title>
        <authorList>
            <person name="Wang F.Q."/>
            <person name="Shen Q.Y."/>
            <person name="Chen G.J."/>
            <person name="Du Z.J."/>
        </authorList>
    </citation>
    <scope>NUCLEOTIDE SEQUENCE [LARGE SCALE GENOMIC DNA]</scope>
    <source>
        <strain evidence="9 10">SY21</strain>
    </source>
</reference>
<feature type="signal peptide" evidence="6">
    <location>
        <begin position="1"/>
        <end position="23"/>
    </location>
</feature>
<keyword evidence="5" id="KW-0998">Cell outer membrane</keyword>
<dbReference type="InterPro" id="IPR012944">
    <property type="entry name" value="SusD_RagB_dom"/>
</dbReference>
<dbReference type="EMBL" id="QWET01000008">
    <property type="protein sequence ID" value="RIH64871.1"/>
    <property type="molecule type" value="Genomic_DNA"/>
</dbReference>
<evidence type="ECO:0000256" key="6">
    <source>
        <dbReference type="SAM" id="SignalP"/>
    </source>
</evidence>
<feature type="domain" description="RagB/SusD" evidence="7">
    <location>
        <begin position="408"/>
        <end position="656"/>
    </location>
</feature>
<comment type="caution">
    <text evidence="9">The sequence shown here is derived from an EMBL/GenBank/DDBJ whole genome shotgun (WGS) entry which is preliminary data.</text>
</comment>
<keyword evidence="3 6" id="KW-0732">Signal</keyword>
<evidence type="ECO:0000256" key="5">
    <source>
        <dbReference type="ARBA" id="ARBA00023237"/>
    </source>
</evidence>
<dbReference type="SUPFAM" id="SSF48452">
    <property type="entry name" value="TPR-like"/>
    <property type="match status" value="1"/>
</dbReference>
<dbReference type="Pfam" id="PF14322">
    <property type="entry name" value="SusD-like_3"/>
    <property type="match status" value="1"/>
</dbReference>
<dbReference type="InterPro" id="IPR033985">
    <property type="entry name" value="SusD-like_N"/>
</dbReference>